<feature type="transmembrane region" description="Helical" evidence="1">
    <location>
        <begin position="183"/>
        <end position="211"/>
    </location>
</feature>
<feature type="transmembrane region" description="Helical" evidence="1">
    <location>
        <begin position="5"/>
        <end position="24"/>
    </location>
</feature>
<protein>
    <submittedName>
        <fullName evidence="2">DUF599 domain-containing protein</fullName>
    </submittedName>
</protein>
<dbReference type="Pfam" id="PF04654">
    <property type="entry name" value="DUF599"/>
    <property type="match status" value="1"/>
</dbReference>
<proteinExistence type="predicted"/>
<dbReference type="Proteomes" id="UP000316416">
    <property type="component" value="Chromosome"/>
</dbReference>
<organism evidence="2 3">
    <name type="scientific">Shewanella eurypsychrophilus</name>
    <dbReference type="NCBI Taxonomy" id="2593656"/>
    <lineage>
        <taxon>Bacteria</taxon>
        <taxon>Pseudomonadati</taxon>
        <taxon>Pseudomonadota</taxon>
        <taxon>Gammaproteobacteria</taxon>
        <taxon>Alteromonadales</taxon>
        <taxon>Shewanellaceae</taxon>
        <taxon>Shewanella</taxon>
    </lineage>
</organism>
<gene>
    <name evidence="2" type="ORF">FM038_020425</name>
</gene>
<dbReference type="PANTHER" id="PTHR31881">
    <property type="match status" value="1"/>
</dbReference>
<keyword evidence="1" id="KW-0812">Transmembrane</keyword>
<dbReference type="RefSeq" id="WP_185965730.1">
    <property type="nucleotide sequence ID" value="NZ_CP045503.2"/>
</dbReference>
<sequence length="247" mass="28597">MTSPVLDLIAFICFVVCWIGYTYFAKRKAKNTNCIARCLHQHRIHWMNELMRHEMRVGEAALLANLERNITFFASTSMLILAGVLTLFAQVGRLEAVIASIPFTATPTDALIQIKLSLLTFIFVMAFFQFTWSMRQYGFLNVMLGATPLREYESSDHMKNYATQMAIVQDQAAHAYNYGLRGYYFSMAVLSWFFHPLLFIISSLLVVYTLYMREFKSKAVMAITEGMIMLQREEQERKELKKESLKL</sequence>
<keyword evidence="3" id="KW-1185">Reference proteome</keyword>
<evidence type="ECO:0000313" key="3">
    <source>
        <dbReference type="Proteomes" id="UP000316416"/>
    </source>
</evidence>
<feature type="transmembrane region" description="Helical" evidence="1">
    <location>
        <begin position="70"/>
        <end position="89"/>
    </location>
</feature>
<keyword evidence="1" id="KW-0472">Membrane</keyword>
<feature type="transmembrane region" description="Helical" evidence="1">
    <location>
        <begin position="110"/>
        <end position="132"/>
    </location>
</feature>
<keyword evidence="1" id="KW-1133">Transmembrane helix</keyword>
<evidence type="ECO:0000313" key="2">
    <source>
        <dbReference type="EMBL" id="QPG60575.2"/>
    </source>
</evidence>
<evidence type="ECO:0000256" key="1">
    <source>
        <dbReference type="SAM" id="Phobius"/>
    </source>
</evidence>
<accession>A0ABX6VFL6</accession>
<dbReference type="EMBL" id="CP045503">
    <property type="protein sequence ID" value="QPG60575.2"/>
    <property type="molecule type" value="Genomic_DNA"/>
</dbReference>
<name>A0ABX6VFL6_9GAMM</name>
<dbReference type="PANTHER" id="PTHR31881:SF6">
    <property type="entry name" value="OS09G0494600 PROTEIN"/>
    <property type="match status" value="1"/>
</dbReference>
<dbReference type="InterPro" id="IPR006747">
    <property type="entry name" value="DUF599"/>
</dbReference>
<reference evidence="2" key="1">
    <citation type="submission" date="2021-07" db="EMBL/GenBank/DDBJ databases">
        <title>Shewanella sp. YLB-07 whole genome sequence.</title>
        <authorList>
            <person name="Yu L."/>
        </authorList>
    </citation>
    <scope>NUCLEOTIDE SEQUENCE</scope>
    <source>
        <strain evidence="2">YLB-08</strain>
    </source>
</reference>